<dbReference type="AlphaFoldDB" id="A0A935UJA1"/>
<gene>
    <name evidence="2" type="ORF">IPJ27_24080</name>
</gene>
<dbReference type="EMBL" id="JADJMH010000038">
    <property type="protein sequence ID" value="MBK7677574.1"/>
    <property type="molecule type" value="Genomic_DNA"/>
</dbReference>
<dbReference type="PANTHER" id="PTHR30373:SF8">
    <property type="entry name" value="BLL7265 PROTEIN"/>
    <property type="match status" value="1"/>
</dbReference>
<dbReference type="Proteomes" id="UP000697998">
    <property type="component" value="Unassembled WGS sequence"/>
</dbReference>
<sequence length="165" mass="18683">MQLKRLFRHLLLPHWWMLRAFPQQLLRRVEEAIAASESAHGGELRVVVEANLPLPDLLQGRSTRARAIELFSQLRVWDTEHNSGVLVYLQLIDRRVEIVADRGINARLGQAFWDGVCRRLETAFRAGDFEGGTLSALSTITLALREHFAAVDENPDELPNAPLVL</sequence>
<evidence type="ECO:0000313" key="3">
    <source>
        <dbReference type="Proteomes" id="UP000697998"/>
    </source>
</evidence>
<reference evidence="2 3" key="1">
    <citation type="submission" date="2020-10" db="EMBL/GenBank/DDBJ databases">
        <title>Connecting structure to function with the recovery of over 1000 high-quality activated sludge metagenome-assembled genomes encoding full-length rRNA genes using long-read sequencing.</title>
        <authorList>
            <person name="Singleton C.M."/>
            <person name="Petriglieri F."/>
            <person name="Kristensen J.M."/>
            <person name="Kirkegaard R.H."/>
            <person name="Michaelsen T.Y."/>
            <person name="Andersen M.H."/>
            <person name="Karst S.M."/>
            <person name="Dueholm M.S."/>
            <person name="Nielsen P.H."/>
            <person name="Albertsen M."/>
        </authorList>
    </citation>
    <scope>NUCLEOTIDE SEQUENCE [LARGE SCALE GENOMIC DNA]</scope>
    <source>
        <strain evidence="2">EsbW_18-Q3-R4-48_BATAC.285</strain>
    </source>
</reference>
<dbReference type="Pfam" id="PF04536">
    <property type="entry name" value="TPM_phosphatase"/>
    <property type="match status" value="1"/>
</dbReference>
<evidence type="ECO:0000259" key="1">
    <source>
        <dbReference type="Pfam" id="PF04536"/>
    </source>
</evidence>
<feature type="domain" description="TPM" evidence="1">
    <location>
        <begin position="27"/>
        <end position="140"/>
    </location>
</feature>
<proteinExistence type="predicted"/>
<organism evidence="2 3">
    <name type="scientific">Candidatus Accumulibacter proximus</name>
    <dbReference type="NCBI Taxonomy" id="2954385"/>
    <lineage>
        <taxon>Bacteria</taxon>
        <taxon>Pseudomonadati</taxon>
        <taxon>Pseudomonadota</taxon>
        <taxon>Betaproteobacteria</taxon>
        <taxon>Candidatus Accumulibacter</taxon>
    </lineage>
</organism>
<comment type="caution">
    <text evidence="2">The sequence shown here is derived from an EMBL/GenBank/DDBJ whole genome shotgun (WGS) entry which is preliminary data.</text>
</comment>
<dbReference type="Gene3D" id="3.10.310.50">
    <property type="match status" value="1"/>
</dbReference>
<name>A0A935UJA1_9PROT</name>
<dbReference type="InterPro" id="IPR007621">
    <property type="entry name" value="TPM_dom"/>
</dbReference>
<protein>
    <submittedName>
        <fullName evidence="2">TPM domain-containing protein</fullName>
    </submittedName>
</protein>
<evidence type="ECO:0000313" key="2">
    <source>
        <dbReference type="EMBL" id="MBK7677574.1"/>
    </source>
</evidence>
<dbReference type="PANTHER" id="PTHR30373">
    <property type="entry name" value="UPF0603 PROTEIN YGCG"/>
    <property type="match status" value="1"/>
</dbReference>
<accession>A0A935UJA1</accession>